<keyword evidence="5" id="KW-0408">Iron</keyword>
<dbReference type="Pfam" id="PF04055">
    <property type="entry name" value="Radical_SAM"/>
    <property type="match status" value="1"/>
</dbReference>
<dbReference type="NCBIfam" id="TIGR01212">
    <property type="entry name" value="TIGR01212 family radical SAM protein"/>
    <property type="match status" value="1"/>
</dbReference>
<evidence type="ECO:0000256" key="7">
    <source>
        <dbReference type="SAM" id="MobiDB-lite"/>
    </source>
</evidence>
<reference evidence="9 10" key="1">
    <citation type="submission" date="2018-04" db="EMBL/GenBank/DDBJ databases">
        <title>Genomic Encyclopedia of Archaeal and Bacterial Type Strains, Phase II (KMG-II): from individual species to whole genera.</title>
        <authorList>
            <person name="Goeker M."/>
        </authorList>
    </citation>
    <scope>NUCLEOTIDE SEQUENCE [LARGE SCALE GENOMIC DNA]</scope>
    <source>
        <strain evidence="9 10">DSM 45787</strain>
    </source>
</reference>
<dbReference type="InterPro" id="IPR007197">
    <property type="entry name" value="rSAM"/>
</dbReference>
<evidence type="ECO:0000256" key="6">
    <source>
        <dbReference type="ARBA" id="ARBA00023014"/>
    </source>
</evidence>
<comment type="cofactor">
    <cofactor evidence="1">
        <name>[4Fe-4S] cluster</name>
        <dbReference type="ChEBI" id="CHEBI:49883"/>
    </cofactor>
</comment>
<proteinExistence type="predicted"/>
<dbReference type="GO" id="GO:0046872">
    <property type="term" value="F:metal ion binding"/>
    <property type="evidence" value="ECO:0007669"/>
    <property type="project" value="UniProtKB-KW"/>
</dbReference>
<dbReference type="GO" id="GO:0003824">
    <property type="term" value="F:catalytic activity"/>
    <property type="evidence" value="ECO:0007669"/>
    <property type="project" value="InterPro"/>
</dbReference>
<gene>
    <name evidence="9" type="ORF">C8P63_10913</name>
</gene>
<feature type="region of interest" description="Disordered" evidence="7">
    <location>
        <begin position="308"/>
        <end position="335"/>
    </location>
</feature>
<dbReference type="PANTHER" id="PTHR11135:SF1">
    <property type="entry name" value="PROTEIN YHCC"/>
    <property type="match status" value="1"/>
</dbReference>
<evidence type="ECO:0000313" key="9">
    <source>
        <dbReference type="EMBL" id="PTX60249.1"/>
    </source>
</evidence>
<dbReference type="SFLD" id="SFLDS00029">
    <property type="entry name" value="Radical_SAM"/>
    <property type="match status" value="1"/>
</dbReference>
<dbReference type="EMBL" id="QBKR01000009">
    <property type="protein sequence ID" value="PTX60249.1"/>
    <property type="molecule type" value="Genomic_DNA"/>
</dbReference>
<dbReference type="PROSITE" id="PS51918">
    <property type="entry name" value="RADICAL_SAM"/>
    <property type="match status" value="1"/>
</dbReference>
<sequence length="335" mass="38149">MPDLNTQPMEPVPLFWGDKRYHTWNHHLRSHFGEKVFKIPLDGGFTCPNRDGTVAAGGCTFCSPRGSGDFAGDRRQDLVRQFNTVRNRMHQKWPKAKYIGYFQAFSNTYAPVEVLRPMYETVLEQPGVVGLSIATRPDCLPDDVVELLAELNERTYLWVELGLQTVHDTTSDLINRGHDYACFLDGVAKLRRHGIRTCAHIIFGLPQETEEMMLETARACAAMDIQGLKIHSLHLLKKTPMVKQYKEGLLQFLDKKTYVRLVADTLETLPPDMVIHRVTGDGPPDLMIGPLWSTKKWETLNAIDDELKQRSSWQGKKWSPSRPTPLPRREQGAGR</sequence>
<dbReference type="SFLD" id="SFLDG01086">
    <property type="entry name" value="elongater_protein-like"/>
    <property type="match status" value="1"/>
</dbReference>
<dbReference type="InterPro" id="IPR032432">
    <property type="entry name" value="Radical_SAM_C"/>
</dbReference>
<feature type="domain" description="Radical SAM core" evidence="8">
    <location>
        <begin position="31"/>
        <end position="272"/>
    </location>
</feature>
<dbReference type="InterPro" id="IPR023404">
    <property type="entry name" value="rSAM_horseshoe"/>
</dbReference>
<evidence type="ECO:0000256" key="3">
    <source>
        <dbReference type="ARBA" id="ARBA00022691"/>
    </source>
</evidence>
<dbReference type="InterPro" id="IPR039661">
    <property type="entry name" value="ELP3"/>
</dbReference>
<keyword evidence="10" id="KW-1185">Reference proteome</keyword>
<protein>
    <recommendedName>
        <fullName evidence="8">Radical SAM core domain-containing protein</fullName>
    </recommendedName>
</protein>
<dbReference type="InterPro" id="IPR006638">
    <property type="entry name" value="Elp3/MiaA/NifB-like_rSAM"/>
</dbReference>
<dbReference type="InterPro" id="IPR058240">
    <property type="entry name" value="rSAM_sf"/>
</dbReference>
<dbReference type="SFLD" id="SFLDG01091">
    <property type="entry name" value="uncharacterized_CHP01210-like"/>
    <property type="match status" value="1"/>
</dbReference>
<keyword evidence="3" id="KW-0949">S-adenosyl-L-methionine</keyword>
<dbReference type="RefSeq" id="WP_245920776.1">
    <property type="nucleotide sequence ID" value="NZ_QBKR01000009.1"/>
</dbReference>
<keyword evidence="2" id="KW-0004">4Fe-4S</keyword>
<evidence type="ECO:0000256" key="5">
    <source>
        <dbReference type="ARBA" id="ARBA00023004"/>
    </source>
</evidence>
<dbReference type="Pfam" id="PF16199">
    <property type="entry name" value="Radical_SAM_C"/>
    <property type="match status" value="1"/>
</dbReference>
<keyword evidence="4" id="KW-0479">Metal-binding</keyword>
<dbReference type="SMART" id="SM00729">
    <property type="entry name" value="Elp3"/>
    <property type="match status" value="1"/>
</dbReference>
<keyword evidence="6" id="KW-0411">Iron-sulfur</keyword>
<comment type="caution">
    <text evidence="9">The sequence shown here is derived from an EMBL/GenBank/DDBJ whole genome shotgun (WGS) entry which is preliminary data.</text>
</comment>
<dbReference type="SUPFAM" id="SSF102114">
    <property type="entry name" value="Radical SAM enzymes"/>
    <property type="match status" value="1"/>
</dbReference>
<dbReference type="PANTHER" id="PTHR11135">
    <property type="entry name" value="HISTONE ACETYLTRANSFERASE-RELATED"/>
    <property type="match status" value="1"/>
</dbReference>
<dbReference type="AlphaFoldDB" id="A0A2T6BW11"/>
<dbReference type="Gene3D" id="3.80.30.20">
    <property type="entry name" value="tm_1862 like domain"/>
    <property type="match status" value="1"/>
</dbReference>
<evidence type="ECO:0000259" key="8">
    <source>
        <dbReference type="PROSITE" id="PS51918"/>
    </source>
</evidence>
<evidence type="ECO:0000256" key="2">
    <source>
        <dbReference type="ARBA" id="ARBA00022485"/>
    </source>
</evidence>
<organism evidence="9 10">
    <name type="scientific">Melghirimyces profundicolus</name>
    <dbReference type="NCBI Taxonomy" id="1242148"/>
    <lineage>
        <taxon>Bacteria</taxon>
        <taxon>Bacillati</taxon>
        <taxon>Bacillota</taxon>
        <taxon>Bacilli</taxon>
        <taxon>Bacillales</taxon>
        <taxon>Thermoactinomycetaceae</taxon>
        <taxon>Melghirimyces</taxon>
    </lineage>
</organism>
<dbReference type="InterPro" id="IPR005911">
    <property type="entry name" value="YhcC-like"/>
</dbReference>
<dbReference type="Proteomes" id="UP000244240">
    <property type="component" value="Unassembled WGS sequence"/>
</dbReference>
<evidence type="ECO:0000256" key="4">
    <source>
        <dbReference type="ARBA" id="ARBA00022723"/>
    </source>
</evidence>
<accession>A0A2T6BW11</accession>
<evidence type="ECO:0000313" key="10">
    <source>
        <dbReference type="Proteomes" id="UP000244240"/>
    </source>
</evidence>
<evidence type="ECO:0000256" key="1">
    <source>
        <dbReference type="ARBA" id="ARBA00001966"/>
    </source>
</evidence>
<dbReference type="GO" id="GO:0051539">
    <property type="term" value="F:4 iron, 4 sulfur cluster binding"/>
    <property type="evidence" value="ECO:0007669"/>
    <property type="project" value="UniProtKB-KW"/>
</dbReference>
<name>A0A2T6BW11_9BACL</name>